<evidence type="ECO:0000313" key="4">
    <source>
        <dbReference type="Proteomes" id="UP000054481"/>
    </source>
</evidence>
<evidence type="ECO:0000256" key="2">
    <source>
        <dbReference type="SAM" id="Phobius"/>
    </source>
</evidence>
<evidence type="ECO:0000313" key="3">
    <source>
        <dbReference type="EMBL" id="KJZ74932.1"/>
    </source>
</evidence>
<keyword evidence="4" id="KW-1185">Reference proteome</keyword>
<proteinExistence type="predicted"/>
<evidence type="ECO:0008006" key="5">
    <source>
        <dbReference type="Google" id="ProtNLM"/>
    </source>
</evidence>
<dbReference type="Proteomes" id="UP000054481">
    <property type="component" value="Unassembled WGS sequence"/>
</dbReference>
<feature type="compositionally biased region" description="Low complexity" evidence="1">
    <location>
        <begin position="332"/>
        <end position="345"/>
    </location>
</feature>
<protein>
    <recommendedName>
        <fullName evidence="5">Adhesin domain-containing protein</fullName>
    </recommendedName>
</protein>
<feature type="region of interest" description="Disordered" evidence="1">
    <location>
        <begin position="332"/>
        <end position="371"/>
    </location>
</feature>
<name>A0A0F8A001_9HYPO</name>
<sequence>MEGPQSVRKPSIWQCGKRKRWCIVAVIGLIVFLALLFALLGVFVFTRLATSGQHGASAQGNWNLHHFPRKTLPISLGSDSRLSIIQKARDKTVGSVDIDGVVTVQTSASGTPATVDLDVSSTDKDLNVDLEFDETRREVKIITPPGLDFAKPRLRIRATVRVPGESCLELLNINTIQLSVDIQEGLLTCATPKATTTLDVRSISGELKIKEPLDRLAKADSTEKTSLRDYIVKMETTSGDINVDLIMIGSKAQFNSTSGNFVLRLLPVLNSTYLESNGLHPALKTGTTSGRTDIALLDPVWIGTKSNTRALSNLDSSHSSTSGNIKLRYPSSWEGKLSSSSTSGSHTIRGKGLNFNHNHEKSAEGQKGHGSLTLRIETLSGNQDVLVGDE</sequence>
<dbReference type="OrthoDB" id="3539644at2759"/>
<feature type="compositionally biased region" description="Basic and acidic residues" evidence="1">
    <location>
        <begin position="357"/>
        <end position="367"/>
    </location>
</feature>
<keyword evidence="2" id="KW-0812">Transmembrane</keyword>
<accession>A0A0F8A001</accession>
<keyword evidence="2" id="KW-1133">Transmembrane helix</keyword>
<keyword evidence="2" id="KW-0472">Membrane</keyword>
<evidence type="ECO:0000256" key="1">
    <source>
        <dbReference type="SAM" id="MobiDB-lite"/>
    </source>
</evidence>
<reference evidence="3 4" key="1">
    <citation type="journal article" date="2014" name="Genome Biol. Evol.">
        <title>Comparative genomics and transcriptomics analyses reveal divergent lifestyle features of nematode endoparasitic fungus Hirsutella minnesotensis.</title>
        <authorList>
            <person name="Lai Y."/>
            <person name="Liu K."/>
            <person name="Zhang X."/>
            <person name="Zhang X."/>
            <person name="Li K."/>
            <person name="Wang N."/>
            <person name="Shu C."/>
            <person name="Wu Y."/>
            <person name="Wang C."/>
            <person name="Bushley K.E."/>
            <person name="Xiang M."/>
            <person name="Liu X."/>
        </authorList>
    </citation>
    <scope>NUCLEOTIDE SEQUENCE [LARGE SCALE GENOMIC DNA]</scope>
    <source>
        <strain evidence="3 4">3608</strain>
    </source>
</reference>
<dbReference type="AlphaFoldDB" id="A0A0F8A001"/>
<gene>
    <name evidence="3" type="ORF">HIM_05663</name>
</gene>
<organism evidence="3 4">
    <name type="scientific">Hirsutella minnesotensis 3608</name>
    <dbReference type="NCBI Taxonomy" id="1043627"/>
    <lineage>
        <taxon>Eukaryota</taxon>
        <taxon>Fungi</taxon>
        <taxon>Dikarya</taxon>
        <taxon>Ascomycota</taxon>
        <taxon>Pezizomycotina</taxon>
        <taxon>Sordariomycetes</taxon>
        <taxon>Hypocreomycetidae</taxon>
        <taxon>Hypocreales</taxon>
        <taxon>Ophiocordycipitaceae</taxon>
        <taxon>Hirsutella</taxon>
    </lineage>
</organism>
<dbReference type="EMBL" id="KQ030521">
    <property type="protein sequence ID" value="KJZ74932.1"/>
    <property type="molecule type" value="Genomic_DNA"/>
</dbReference>
<feature type="transmembrane region" description="Helical" evidence="2">
    <location>
        <begin position="21"/>
        <end position="45"/>
    </location>
</feature>